<feature type="compositionally biased region" description="Basic and acidic residues" evidence="18">
    <location>
        <begin position="242"/>
        <end position="256"/>
    </location>
</feature>
<dbReference type="GO" id="GO:0015292">
    <property type="term" value="F:uniporter activity"/>
    <property type="evidence" value="ECO:0007669"/>
    <property type="project" value="UniProtKB-UniRule"/>
</dbReference>
<protein>
    <recommendedName>
        <fullName evidence="17">Calcium uniporter protein</fullName>
    </recommendedName>
</protein>
<evidence type="ECO:0000256" key="18">
    <source>
        <dbReference type="SAM" id="MobiDB-lite"/>
    </source>
</evidence>
<keyword evidence="6 17" id="KW-0812">Transmembrane</keyword>
<evidence type="ECO:0000256" key="5">
    <source>
        <dbReference type="ARBA" id="ARBA00022673"/>
    </source>
</evidence>
<comment type="subunit">
    <text evidence="15">Homotetramer, assembles in a dimer or dimers configuration with two interfaces.</text>
</comment>
<comment type="function">
    <text evidence="16">Highly selective calcium channel localized to the inner mitochondrial membrane, which mediates calcium uptake into the mitochondrial matrix. Mitochondrial calcium homeostasis plays key roles in cellular physiology and regulates ATP production, cytoplasmic calcium signals and activation of cell death pathways. Sufficient to operate as a pore-forming channel without the need of calcium-sensor or auxiliary subunit.</text>
</comment>
<dbReference type="PANTHER" id="PTHR13462:SF10">
    <property type="entry name" value="CALCIUM UNIPORTER PROTEIN, MITOCHONDRIAL"/>
    <property type="match status" value="1"/>
</dbReference>
<evidence type="ECO:0000256" key="16">
    <source>
        <dbReference type="ARBA" id="ARBA00045938"/>
    </source>
</evidence>
<evidence type="ECO:0000256" key="1">
    <source>
        <dbReference type="ARBA" id="ARBA00004448"/>
    </source>
</evidence>
<proteinExistence type="inferred from homology"/>
<dbReference type="InterPro" id="IPR006769">
    <property type="entry name" value="MCU_C"/>
</dbReference>
<evidence type="ECO:0000256" key="10">
    <source>
        <dbReference type="ARBA" id="ARBA00023065"/>
    </source>
</evidence>
<sequence length="491" mass="56197">MSYVPGRAVVAVARPSLRCASPKVTTAWKPAATTTVPLAKTFSTYRVRPTSRTIEAAPRIWNRPQSVVLGGVYLLHVRQYGSEPANKESQSDDPEYLRTIEEIRKKQRETPWQREGSSESPVRKQRSATAMTKGKLLTTPSRLLKLILPVTTRDHNDDRKDIEPLALLVHPQQPLSYLERLIQAEIPPVKAADGNVKPPSISFMAMEIEDDVVKPRPAKDQKDVEEQKQEEAQPRRSRKKGGPIEDSHRYLERPDPAESGQTQRFVRWSASTEVGDFIRDAARAKEFIVVIEGSPLGEIPVAVPSFEDRTYYLRMRLRKVSKELKSMAVIKEECDALAHRGAQRVAMGGFGVLVFWWYLVYRLTFETDLGWDTMEPVTYLVSLSTLMGGYLWFLYHNREVSYRSALDFTINKRQQALYQTKGVDLQRWESLIDEANSLRREIKSIAAEYDVDWDEKADEGDERVTRALKQDRKQKNGKSRDSNSKEDEEDE</sequence>
<feature type="domain" description="Calcium uniporter protein C-terminal" evidence="19">
    <location>
        <begin position="311"/>
        <end position="431"/>
    </location>
</feature>
<keyword evidence="13 17" id="KW-0407">Ion channel</keyword>
<comment type="subcellular location">
    <subcellularLocation>
        <location evidence="1 17">Mitochondrion inner membrane</location>
        <topology evidence="1 17">Multi-pass membrane protein</topology>
    </subcellularLocation>
</comment>
<dbReference type="GO" id="GO:0005262">
    <property type="term" value="F:calcium channel activity"/>
    <property type="evidence" value="ECO:0007669"/>
    <property type="project" value="UniProtKB-UniRule"/>
</dbReference>
<evidence type="ECO:0000256" key="14">
    <source>
        <dbReference type="ARBA" id="ARBA00036634"/>
    </source>
</evidence>
<evidence type="ECO:0000256" key="6">
    <source>
        <dbReference type="ARBA" id="ARBA00022692"/>
    </source>
</evidence>
<comment type="catalytic activity">
    <reaction evidence="14">
        <text>Ca(2+)(in) = Ca(2+)(out)</text>
        <dbReference type="Rhea" id="RHEA:29671"/>
        <dbReference type="ChEBI" id="CHEBI:29108"/>
    </reaction>
</comment>
<feature type="transmembrane region" description="Helical" evidence="17">
    <location>
        <begin position="377"/>
        <end position="395"/>
    </location>
</feature>
<dbReference type="GO" id="GO:0051560">
    <property type="term" value="P:mitochondrial calcium ion homeostasis"/>
    <property type="evidence" value="ECO:0007669"/>
    <property type="project" value="UniProtKB-UniRule"/>
</dbReference>
<keyword evidence="4 17" id="KW-0109">Calcium transport</keyword>
<evidence type="ECO:0000256" key="11">
    <source>
        <dbReference type="ARBA" id="ARBA00023128"/>
    </source>
</evidence>
<evidence type="ECO:0000256" key="2">
    <source>
        <dbReference type="ARBA" id="ARBA00005653"/>
    </source>
</evidence>
<keyword evidence="7 17" id="KW-0999">Mitochondrion inner membrane</keyword>
<reference evidence="20 21" key="1">
    <citation type="journal article" date="2018" name="Front. Microbiol.">
        <title>Genomic and genetic insights into a cosmopolitan fungus, Paecilomyces variotii (Eurotiales).</title>
        <authorList>
            <person name="Urquhart A.S."/>
            <person name="Mondo S.J."/>
            <person name="Makela M.R."/>
            <person name="Hane J.K."/>
            <person name="Wiebenga A."/>
            <person name="He G."/>
            <person name="Mihaltcheva S."/>
            <person name="Pangilinan J."/>
            <person name="Lipzen A."/>
            <person name="Barry K."/>
            <person name="de Vries R.P."/>
            <person name="Grigoriev I.V."/>
            <person name="Idnurm A."/>
        </authorList>
    </citation>
    <scope>NUCLEOTIDE SEQUENCE [LARGE SCALE GENOMIC DNA]</scope>
    <source>
        <strain evidence="20 21">CBS 101075</strain>
    </source>
</reference>
<evidence type="ECO:0000256" key="7">
    <source>
        <dbReference type="ARBA" id="ARBA00022792"/>
    </source>
</evidence>
<comment type="similarity">
    <text evidence="2 17">Belongs to the MCU (TC 1.A.77) family.</text>
</comment>
<feature type="region of interest" description="Disordered" evidence="18">
    <location>
        <begin position="106"/>
        <end position="135"/>
    </location>
</feature>
<evidence type="ECO:0000256" key="3">
    <source>
        <dbReference type="ARBA" id="ARBA00022448"/>
    </source>
</evidence>
<feature type="compositionally biased region" description="Basic and acidic residues" evidence="18">
    <location>
        <begin position="212"/>
        <end position="234"/>
    </location>
</feature>
<dbReference type="VEuPathDB" id="FungiDB:C8Q69DRAFT_66769"/>
<name>A0A443HNF8_BYSSP</name>
<dbReference type="Proteomes" id="UP000283841">
    <property type="component" value="Unassembled WGS sequence"/>
</dbReference>
<keyword evidence="12 17" id="KW-0472">Membrane</keyword>
<evidence type="ECO:0000256" key="4">
    <source>
        <dbReference type="ARBA" id="ARBA00022568"/>
    </source>
</evidence>
<dbReference type="GO" id="GO:0036444">
    <property type="term" value="P:calcium import into the mitochondrion"/>
    <property type="evidence" value="ECO:0007669"/>
    <property type="project" value="TreeGrafter"/>
</dbReference>
<accession>A0A443HNF8</accession>
<dbReference type="GeneID" id="39603177"/>
<organism evidence="20 21">
    <name type="scientific">Byssochlamys spectabilis</name>
    <name type="common">Paecilomyces variotii</name>
    <dbReference type="NCBI Taxonomy" id="264951"/>
    <lineage>
        <taxon>Eukaryota</taxon>
        <taxon>Fungi</taxon>
        <taxon>Dikarya</taxon>
        <taxon>Ascomycota</taxon>
        <taxon>Pezizomycotina</taxon>
        <taxon>Eurotiomycetes</taxon>
        <taxon>Eurotiomycetidae</taxon>
        <taxon>Eurotiales</taxon>
        <taxon>Thermoascaceae</taxon>
        <taxon>Paecilomyces</taxon>
    </lineage>
</organism>
<feature type="region of interest" description="Disordered" evidence="18">
    <location>
        <begin position="457"/>
        <end position="491"/>
    </location>
</feature>
<dbReference type="RefSeq" id="XP_028482956.1">
    <property type="nucleotide sequence ID" value="XM_028633900.1"/>
</dbReference>
<feature type="transmembrane region" description="Helical" evidence="17">
    <location>
        <begin position="345"/>
        <end position="365"/>
    </location>
</feature>
<evidence type="ECO:0000256" key="9">
    <source>
        <dbReference type="ARBA" id="ARBA00022989"/>
    </source>
</evidence>
<dbReference type="Pfam" id="PF04678">
    <property type="entry name" value="MCU"/>
    <property type="match status" value="1"/>
</dbReference>
<keyword evidence="3 17" id="KW-0813">Transport</keyword>
<dbReference type="AlphaFoldDB" id="A0A443HNF8"/>
<evidence type="ECO:0000313" key="21">
    <source>
        <dbReference type="Proteomes" id="UP000283841"/>
    </source>
</evidence>
<keyword evidence="21" id="KW-1185">Reference proteome</keyword>
<dbReference type="PANTHER" id="PTHR13462">
    <property type="entry name" value="CALCIUM UNIPORTER PROTEIN, MITOCHONDRIAL"/>
    <property type="match status" value="1"/>
</dbReference>
<dbReference type="STRING" id="264951.A0A443HNF8"/>
<evidence type="ECO:0000256" key="17">
    <source>
        <dbReference type="RuleBase" id="RU367035"/>
    </source>
</evidence>
<evidence type="ECO:0000256" key="12">
    <source>
        <dbReference type="ARBA" id="ARBA00023136"/>
    </source>
</evidence>
<keyword evidence="10 17" id="KW-0406">Ion transport</keyword>
<evidence type="ECO:0000256" key="15">
    <source>
        <dbReference type="ARBA" id="ARBA00044966"/>
    </source>
</evidence>
<keyword evidence="9 17" id="KW-1133">Transmembrane helix</keyword>
<evidence type="ECO:0000313" key="20">
    <source>
        <dbReference type="EMBL" id="RWQ93311.1"/>
    </source>
</evidence>
<gene>
    <name evidence="20" type="ORF">C8Q69DRAFT_66769</name>
</gene>
<comment type="caution">
    <text evidence="20">The sequence shown here is derived from an EMBL/GenBank/DDBJ whole genome shotgun (WGS) entry which is preliminary data.</text>
</comment>
<feature type="region of interest" description="Disordered" evidence="18">
    <location>
        <begin position="212"/>
        <end position="264"/>
    </location>
</feature>
<keyword evidence="5 17" id="KW-0107">Calcium channel</keyword>
<evidence type="ECO:0000256" key="13">
    <source>
        <dbReference type="ARBA" id="ARBA00023303"/>
    </source>
</evidence>
<evidence type="ECO:0000259" key="19">
    <source>
        <dbReference type="Pfam" id="PF04678"/>
    </source>
</evidence>
<dbReference type="InterPro" id="IPR039055">
    <property type="entry name" value="MCU_fam"/>
</dbReference>
<keyword evidence="11 17" id="KW-0496">Mitochondrion</keyword>
<dbReference type="EMBL" id="RCNU01000010">
    <property type="protein sequence ID" value="RWQ93311.1"/>
    <property type="molecule type" value="Genomic_DNA"/>
</dbReference>
<evidence type="ECO:0000256" key="8">
    <source>
        <dbReference type="ARBA" id="ARBA00022837"/>
    </source>
</evidence>
<feature type="compositionally biased region" description="Basic and acidic residues" evidence="18">
    <location>
        <begin position="462"/>
        <end position="485"/>
    </location>
</feature>
<comment type="function">
    <text evidence="17">Mitochondrial inner membrane calcium uniporter that mediates calcium uptake into mitochondria. Mitochondrial calcium homeostasis plays key roles in cellular physiology and regulates cell bioenergetics, cytoplasmic calcium signals and activation of cell death pathways.</text>
</comment>
<dbReference type="GO" id="GO:1990246">
    <property type="term" value="C:uniplex complex"/>
    <property type="evidence" value="ECO:0007669"/>
    <property type="project" value="TreeGrafter"/>
</dbReference>
<keyword evidence="8 17" id="KW-0106">Calcium</keyword>